<gene>
    <name evidence="3" type="ORF">QYF68_20790</name>
</gene>
<evidence type="ECO:0000256" key="1">
    <source>
        <dbReference type="SAM" id="MobiDB-lite"/>
    </source>
</evidence>
<protein>
    <recommendedName>
        <fullName evidence="5">LppI</fullName>
    </recommendedName>
</protein>
<feature type="compositionally biased region" description="Low complexity" evidence="1">
    <location>
        <begin position="29"/>
        <end position="40"/>
    </location>
</feature>
<feature type="chain" id="PRO_5046823675" description="LppI" evidence="2">
    <location>
        <begin position="20"/>
        <end position="227"/>
    </location>
</feature>
<organism evidence="3 4">
    <name type="scientific">Mycolicibacterium austroafricanum</name>
    <name type="common">Mycobacterium austroafricanum</name>
    <dbReference type="NCBI Taxonomy" id="39687"/>
    <lineage>
        <taxon>Bacteria</taxon>
        <taxon>Bacillati</taxon>
        <taxon>Actinomycetota</taxon>
        <taxon>Actinomycetes</taxon>
        <taxon>Mycobacteriales</taxon>
        <taxon>Mycobacteriaceae</taxon>
        <taxon>Mycolicibacterium</taxon>
    </lineage>
</organism>
<feature type="signal peptide" evidence="2">
    <location>
        <begin position="1"/>
        <end position="19"/>
    </location>
</feature>
<proteinExistence type="predicted"/>
<dbReference type="EMBL" id="JAUHTC010000069">
    <property type="protein sequence ID" value="MDN4520238.1"/>
    <property type="molecule type" value="Genomic_DNA"/>
</dbReference>
<reference evidence="3" key="1">
    <citation type="submission" date="2023-07" db="EMBL/GenBank/DDBJ databases">
        <title>Degradation of tert-butanol by M. austroafricanum TBA100.</title>
        <authorList>
            <person name="Helbich S."/>
            <person name="Vainshtein Y."/>
        </authorList>
    </citation>
    <scope>NUCLEOTIDE SEQUENCE</scope>
    <source>
        <strain evidence="3">TBA100</strain>
    </source>
</reference>
<evidence type="ECO:0008006" key="5">
    <source>
        <dbReference type="Google" id="ProtNLM"/>
    </source>
</evidence>
<comment type="caution">
    <text evidence="3">The sequence shown here is derived from an EMBL/GenBank/DDBJ whole genome shotgun (WGS) entry which is preliminary data.</text>
</comment>
<feature type="region of interest" description="Disordered" evidence="1">
    <location>
        <begin position="22"/>
        <end position="57"/>
    </location>
</feature>
<dbReference type="RefSeq" id="WP_301161612.1">
    <property type="nucleotide sequence ID" value="NZ_JAUHTC010000069.1"/>
</dbReference>
<sequence length="227" mass="22683">MRIAALIAMSALVAACSQSVGGEAESSRPSAATLPVTTSPAPTPPVSQQPTAAPAQGASIDDVISWIGAGTPTDPAGYHVAFRDGVTTRLGEDIAFTAPSGAPHSSTQCITSGGALTCLLDLTAPPPRPAQAEGAWKPGWVEFTGTGLSVGSLRGDPGPFLNGAGAQLPPGQSLTFGDNRCRGDATGLLCVNYAHRSAVRLAADGVVAYGCLAEVTPPPESAAAYSC</sequence>
<dbReference type="PROSITE" id="PS51257">
    <property type="entry name" value="PROKAR_LIPOPROTEIN"/>
    <property type="match status" value="1"/>
</dbReference>
<evidence type="ECO:0000313" key="4">
    <source>
        <dbReference type="Proteomes" id="UP001172687"/>
    </source>
</evidence>
<evidence type="ECO:0000313" key="3">
    <source>
        <dbReference type="EMBL" id="MDN4520238.1"/>
    </source>
</evidence>
<name>A0ABT8HHI6_MYCAO</name>
<dbReference type="Proteomes" id="UP001172687">
    <property type="component" value="Unassembled WGS sequence"/>
</dbReference>
<accession>A0ABT8HHI6</accession>
<evidence type="ECO:0000256" key="2">
    <source>
        <dbReference type="SAM" id="SignalP"/>
    </source>
</evidence>
<keyword evidence="4" id="KW-1185">Reference proteome</keyword>
<keyword evidence="2" id="KW-0732">Signal</keyword>